<evidence type="ECO:0000313" key="9">
    <source>
        <dbReference type="EMBL" id="KAH7093401.1"/>
    </source>
</evidence>
<dbReference type="SUPFAM" id="SSF56112">
    <property type="entry name" value="Protein kinase-like (PK-like)"/>
    <property type="match status" value="1"/>
</dbReference>
<accession>A0A8K0RHI1</accession>
<keyword evidence="3" id="KW-0808">Transferase</keyword>
<feature type="compositionally biased region" description="Polar residues" evidence="7">
    <location>
        <begin position="715"/>
        <end position="735"/>
    </location>
</feature>
<keyword evidence="10" id="KW-1185">Reference proteome</keyword>
<comment type="similarity">
    <text evidence="1">Belongs to the protein kinase superfamily. STE Ser/Thr protein kinase family. MAP kinase kinase kinase subfamily.</text>
</comment>
<dbReference type="PANTHER" id="PTHR11584">
    <property type="entry name" value="SERINE/THREONINE PROTEIN KINASE"/>
    <property type="match status" value="1"/>
</dbReference>
<evidence type="ECO:0000256" key="2">
    <source>
        <dbReference type="ARBA" id="ARBA00022527"/>
    </source>
</evidence>
<dbReference type="PROSITE" id="PS50011">
    <property type="entry name" value="PROTEIN_KINASE_DOM"/>
    <property type="match status" value="1"/>
</dbReference>
<dbReference type="Gene3D" id="1.10.510.10">
    <property type="entry name" value="Transferase(Phosphotransferase) domain 1"/>
    <property type="match status" value="1"/>
</dbReference>
<keyword evidence="2" id="KW-0723">Serine/threonine-protein kinase</keyword>
<dbReference type="SMART" id="SM00220">
    <property type="entry name" value="S_TKc"/>
    <property type="match status" value="1"/>
</dbReference>
<evidence type="ECO:0000256" key="3">
    <source>
        <dbReference type="ARBA" id="ARBA00022679"/>
    </source>
</evidence>
<keyword evidence="4" id="KW-0547">Nucleotide-binding</keyword>
<dbReference type="PROSITE" id="PS00108">
    <property type="entry name" value="PROTEIN_KINASE_ST"/>
    <property type="match status" value="1"/>
</dbReference>
<dbReference type="GO" id="GO:0005524">
    <property type="term" value="F:ATP binding"/>
    <property type="evidence" value="ECO:0007669"/>
    <property type="project" value="UniProtKB-KW"/>
</dbReference>
<dbReference type="InterPro" id="IPR011009">
    <property type="entry name" value="Kinase-like_dom_sf"/>
</dbReference>
<evidence type="ECO:0000256" key="1">
    <source>
        <dbReference type="ARBA" id="ARBA00006529"/>
    </source>
</evidence>
<dbReference type="OrthoDB" id="4062651at2759"/>
<protein>
    <recommendedName>
        <fullName evidence="8">Protein kinase domain-containing protein</fullName>
    </recommendedName>
</protein>
<dbReference type="InterPro" id="IPR008271">
    <property type="entry name" value="Ser/Thr_kinase_AS"/>
</dbReference>
<evidence type="ECO:0000256" key="7">
    <source>
        <dbReference type="SAM" id="MobiDB-lite"/>
    </source>
</evidence>
<dbReference type="EMBL" id="JAGMVJ010000002">
    <property type="protein sequence ID" value="KAH7093401.1"/>
    <property type="molecule type" value="Genomic_DNA"/>
</dbReference>
<dbReference type="Proteomes" id="UP000813461">
    <property type="component" value="Unassembled WGS sequence"/>
</dbReference>
<feature type="region of interest" description="Disordered" evidence="7">
    <location>
        <begin position="715"/>
        <end position="740"/>
    </location>
</feature>
<keyword evidence="5" id="KW-0418">Kinase</keyword>
<dbReference type="InterPro" id="IPR000719">
    <property type="entry name" value="Prot_kinase_dom"/>
</dbReference>
<feature type="compositionally biased region" description="Polar residues" evidence="7">
    <location>
        <begin position="493"/>
        <end position="504"/>
    </location>
</feature>
<evidence type="ECO:0000256" key="6">
    <source>
        <dbReference type="ARBA" id="ARBA00022840"/>
    </source>
</evidence>
<dbReference type="AlphaFoldDB" id="A0A8K0RHI1"/>
<evidence type="ECO:0000256" key="4">
    <source>
        <dbReference type="ARBA" id="ARBA00022741"/>
    </source>
</evidence>
<dbReference type="GO" id="GO:0004674">
    <property type="term" value="F:protein serine/threonine kinase activity"/>
    <property type="evidence" value="ECO:0007669"/>
    <property type="project" value="UniProtKB-KW"/>
</dbReference>
<feature type="region of interest" description="Disordered" evidence="7">
    <location>
        <begin position="475"/>
        <end position="511"/>
    </location>
</feature>
<evidence type="ECO:0000259" key="8">
    <source>
        <dbReference type="PROSITE" id="PS50011"/>
    </source>
</evidence>
<feature type="domain" description="Protein kinase" evidence="8">
    <location>
        <begin position="131"/>
        <end position="413"/>
    </location>
</feature>
<organism evidence="9 10">
    <name type="scientific">Paraphoma chrysanthemicola</name>
    <dbReference type="NCBI Taxonomy" id="798071"/>
    <lineage>
        <taxon>Eukaryota</taxon>
        <taxon>Fungi</taxon>
        <taxon>Dikarya</taxon>
        <taxon>Ascomycota</taxon>
        <taxon>Pezizomycotina</taxon>
        <taxon>Dothideomycetes</taxon>
        <taxon>Pleosporomycetidae</taxon>
        <taxon>Pleosporales</taxon>
        <taxon>Pleosporineae</taxon>
        <taxon>Phaeosphaeriaceae</taxon>
        <taxon>Paraphoma</taxon>
    </lineage>
</organism>
<keyword evidence="6" id="KW-0067">ATP-binding</keyword>
<sequence>MTDKAVADLDKALGIWFPPGQPAQSVFSESDIKEIVDTLRRHKQESWSRIPRIYITLRLTGHLDVIDIFLDTGTSDISFPFTPQTLPGTLKDVNARSDFIEKQVSVLTKGLDLEKEHGKHRHLASTEDTPFEKIQELGKGGYGYVDRVRSNISYREYARKLIPRGRTFRKDKVVLRDFERELGTLKKLAHRHIVELVGSYTDPKYVGLIMSPVADWNLDDFLDRDYIPPEDLSFLRTFYGCLAKALQYLHDNQIRHKDIKPQNVLVKGHHVYLTDFGLSLDWSEIGASTTTGPSSKTLRYCAPEVAANQSRNSGSDLWSLGCVFLEIWTTLCGTSVADLLQYLSENGSKSTCYYANVEAILSWIQSRNVNDTDDSKRPIPWILSMLELSHTERCTVASLCKDIAKVNRNHLVRVSFMGRCCSEDEDSAESVCSTDNDTTEDGEGAVHMPTKQIADRSAPSLHLFANSEGIMTECLPEPEAGPTSELQEKESQPEQSMSIASTGLQPRESHGVAHHVTNHIDPVLSGSLLYMPLWAGQPPTKYKSKYFWFAEHPFRASQLMEVRIADYERIPEAIAWSTQTKTGVLCFAESAVDCQSPREILNLAYADRLSRKDKVTLIVTDSPWKHVFVTETEELCDLWFDAMATAMKNGKAVKEDIENSQGYLKELNVQKGIRTPDPYLRHSEAIGHQLVPGTVPVKQPQADVANNRNEITHTNVKADDQTLSQQHPPQQNSAEGPSAGVEGVVKNEMSHLAQDHHNRPPLEKGLRKLSLEDLEIASNVTANQYICRRLELRANTRYGEFIDGVLHLEHQLQQGGAGRTRLIKLRKFKQTVPKNNRLIQRTIRTGPLEDLVTKMIAVLAGLGFAYRLRGDGVTCGYPTAVALHLTQVLAAEPSTRGTVVEQACSIMRSTRNIGLLEYWKSWIDAWNESKSNDESNAEKQLLQPGGMYTLKIFFIDTSIWINVDRERYRDIGIAWPHYGTSKVGLSQVGLLAGAIIHELEDYLIP</sequence>
<reference evidence="9" key="1">
    <citation type="journal article" date="2021" name="Nat. Commun.">
        <title>Genetic determinants of endophytism in the Arabidopsis root mycobiome.</title>
        <authorList>
            <person name="Mesny F."/>
            <person name="Miyauchi S."/>
            <person name="Thiergart T."/>
            <person name="Pickel B."/>
            <person name="Atanasova L."/>
            <person name="Karlsson M."/>
            <person name="Huettel B."/>
            <person name="Barry K.W."/>
            <person name="Haridas S."/>
            <person name="Chen C."/>
            <person name="Bauer D."/>
            <person name="Andreopoulos W."/>
            <person name="Pangilinan J."/>
            <person name="LaButti K."/>
            <person name="Riley R."/>
            <person name="Lipzen A."/>
            <person name="Clum A."/>
            <person name="Drula E."/>
            <person name="Henrissat B."/>
            <person name="Kohler A."/>
            <person name="Grigoriev I.V."/>
            <person name="Martin F.M."/>
            <person name="Hacquard S."/>
        </authorList>
    </citation>
    <scope>NUCLEOTIDE SEQUENCE</scope>
    <source>
        <strain evidence="9">MPI-SDFR-AT-0120</strain>
    </source>
</reference>
<dbReference type="CDD" id="cd00180">
    <property type="entry name" value="PKc"/>
    <property type="match status" value="1"/>
</dbReference>
<evidence type="ECO:0000256" key="5">
    <source>
        <dbReference type="ARBA" id="ARBA00022777"/>
    </source>
</evidence>
<dbReference type="PANTHER" id="PTHR11584:SF369">
    <property type="entry name" value="MITOGEN-ACTIVATED PROTEIN KINASE KINASE KINASE 19-RELATED"/>
    <property type="match status" value="1"/>
</dbReference>
<comment type="caution">
    <text evidence="9">The sequence shown here is derived from an EMBL/GenBank/DDBJ whole genome shotgun (WGS) entry which is preliminary data.</text>
</comment>
<dbReference type="Pfam" id="PF00069">
    <property type="entry name" value="Pkinase"/>
    <property type="match status" value="1"/>
</dbReference>
<evidence type="ECO:0000313" key="10">
    <source>
        <dbReference type="Proteomes" id="UP000813461"/>
    </source>
</evidence>
<gene>
    <name evidence="9" type="ORF">FB567DRAFT_173736</name>
</gene>
<proteinExistence type="inferred from homology"/>
<name>A0A8K0RHI1_9PLEO</name>